<organism evidence="8 9">
    <name type="scientific">Rheinheimera mesophila</name>
    <dbReference type="NCBI Taxonomy" id="1547515"/>
    <lineage>
        <taxon>Bacteria</taxon>
        <taxon>Pseudomonadati</taxon>
        <taxon>Pseudomonadota</taxon>
        <taxon>Gammaproteobacteria</taxon>
        <taxon>Chromatiales</taxon>
        <taxon>Chromatiaceae</taxon>
        <taxon>Rheinheimera</taxon>
    </lineage>
</organism>
<evidence type="ECO:0000256" key="4">
    <source>
        <dbReference type="ARBA" id="ARBA00022989"/>
    </source>
</evidence>
<sequence length="341" mass="37651">MSHPQPGPQEIREVAPDTFVDETGHQLTSKEVRQIVTPHAFAVADELIGQPLARPVRRGLAMGIDGVIISGLASASLIFVLPIMLYLCWNRYKAQKKNHLLLMVLATLAMLGTLSWAPELVQEQEKAAVSDIRLTPHAGAELAKVSLELSSQDCDYACIEDKIKQLALELQESGVTAEQQRDLLDEVLDITSLHGTEKRALLDKYVAQPQVVAPPVTESVTEPAKEASYSLLDKLKNSDYSLIKWVKGILADFGLGYGWAMFYFTFYISWNNGQTLGKLLTRIRVVQLDNKPLSLWASFSRQGGYGAGFATGLIGFAQILWDPNRQAIQDKVASTVVIYQP</sequence>
<dbReference type="InterPro" id="IPR051791">
    <property type="entry name" value="Pra-immunoreactive"/>
</dbReference>
<dbReference type="PANTHER" id="PTHR36115:SF6">
    <property type="entry name" value="PROLINE-RICH ANTIGEN HOMOLOG"/>
    <property type="match status" value="1"/>
</dbReference>
<protein>
    <submittedName>
        <fullName evidence="8">RDD family protein</fullName>
    </submittedName>
</protein>
<evidence type="ECO:0000313" key="8">
    <source>
        <dbReference type="EMBL" id="RRJ19005.1"/>
    </source>
</evidence>
<evidence type="ECO:0000256" key="6">
    <source>
        <dbReference type="SAM" id="Phobius"/>
    </source>
</evidence>
<feature type="transmembrane region" description="Helical" evidence="6">
    <location>
        <begin position="67"/>
        <end position="88"/>
    </location>
</feature>
<dbReference type="PANTHER" id="PTHR36115">
    <property type="entry name" value="PROLINE-RICH ANTIGEN HOMOLOG-RELATED"/>
    <property type="match status" value="1"/>
</dbReference>
<evidence type="ECO:0000313" key="9">
    <source>
        <dbReference type="Proteomes" id="UP000276260"/>
    </source>
</evidence>
<dbReference type="OrthoDB" id="9787732at2"/>
<keyword evidence="9" id="KW-1185">Reference proteome</keyword>
<evidence type="ECO:0000259" key="7">
    <source>
        <dbReference type="Pfam" id="PF06271"/>
    </source>
</evidence>
<dbReference type="RefSeq" id="WP_046519228.1">
    <property type="nucleotide sequence ID" value="NZ_LAVS01000009.1"/>
</dbReference>
<evidence type="ECO:0000256" key="5">
    <source>
        <dbReference type="ARBA" id="ARBA00023136"/>
    </source>
</evidence>
<keyword evidence="4 6" id="KW-1133">Transmembrane helix</keyword>
<evidence type="ECO:0000256" key="3">
    <source>
        <dbReference type="ARBA" id="ARBA00022692"/>
    </source>
</evidence>
<keyword evidence="2" id="KW-1003">Cell membrane</keyword>
<comment type="subcellular location">
    <subcellularLocation>
        <location evidence="1">Cell membrane</location>
        <topology evidence="1">Multi-pass membrane protein</topology>
    </subcellularLocation>
</comment>
<keyword evidence="3 6" id="KW-0812">Transmembrane</keyword>
<reference evidence="8 9" key="1">
    <citation type="submission" date="2018-11" db="EMBL/GenBank/DDBJ databases">
        <title>Draft genome analysis of Rheinheimera mesophila isolated from an industrial waste site.</title>
        <authorList>
            <person name="Yu Q."/>
            <person name="Qi Y."/>
            <person name="Zhang H."/>
            <person name="Lu Y."/>
            <person name="Pu J."/>
        </authorList>
    </citation>
    <scope>NUCLEOTIDE SEQUENCE [LARGE SCALE GENOMIC DNA]</scope>
    <source>
        <strain evidence="8 9">IITR13</strain>
    </source>
</reference>
<evidence type="ECO:0000256" key="2">
    <source>
        <dbReference type="ARBA" id="ARBA00022475"/>
    </source>
</evidence>
<dbReference type="Proteomes" id="UP000276260">
    <property type="component" value="Unassembled WGS sequence"/>
</dbReference>
<evidence type="ECO:0000256" key="1">
    <source>
        <dbReference type="ARBA" id="ARBA00004651"/>
    </source>
</evidence>
<accession>A0A3P3QD88</accession>
<name>A0A3P3QD88_9GAMM</name>
<dbReference type="InterPro" id="IPR010432">
    <property type="entry name" value="RDD"/>
</dbReference>
<feature type="domain" description="RDD" evidence="7">
    <location>
        <begin position="259"/>
        <end position="333"/>
    </location>
</feature>
<dbReference type="Pfam" id="PF06271">
    <property type="entry name" value="RDD"/>
    <property type="match status" value="1"/>
</dbReference>
<dbReference type="EMBL" id="RRCF01000005">
    <property type="protein sequence ID" value="RRJ19005.1"/>
    <property type="molecule type" value="Genomic_DNA"/>
</dbReference>
<dbReference type="GO" id="GO:0005886">
    <property type="term" value="C:plasma membrane"/>
    <property type="evidence" value="ECO:0007669"/>
    <property type="project" value="UniProtKB-SubCell"/>
</dbReference>
<dbReference type="AlphaFoldDB" id="A0A3P3QD88"/>
<comment type="caution">
    <text evidence="8">The sequence shown here is derived from an EMBL/GenBank/DDBJ whole genome shotgun (WGS) entry which is preliminary data.</text>
</comment>
<gene>
    <name evidence="8" type="ORF">EIK76_15785</name>
</gene>
<keyword evidence="5 6" id="KW-0472">Membrane</keyword>
<proteinExistence type="predicted"/>